<organism evidence="1 2">
    <name type="scientific">Actinidia rufa</name>
    <dbReference type="NCBI Taxonomy" id="165716"/>
    <lineage>
        <taxon>Eukaryota</taxon>
        <taxon>Viridiplantae</taxon>
        <taxon>Streptophyta</taxon>
        <taxon>Embryophyta</taxon>
        <taxon>Tracheophyta</taxon>
        <taxon>Spermatophyta</taxon>
        <taxon>Magnoliopsida</taxon>
        <taxon>eudicotyledons</taxon>
        <taxon>Gunneridae</taxon>
        <taxon>Pentapetalae</taxon>
        <taxon>asterids</taxon>
        <taxon>Ericales</taxon>
        <taxon>Actinidiaceae</taxon>
        <taxon>Actinidia</taxon>
    </lineage>
</organism>
<dbReference type="PANTHER" id="PTHR34222">
    <property type="entry name" value="GAG_PRE-INTEGRS DOMAIN-CONTAINING PROTEIN"/>
    <property type="match status" value="1"/>
</dbReference>
<dbReference type="EMBL" id="BJWL01000007">
    <property type="protein sequence ID" value="GFY91107.1"/>
    <property type="molecule type" value="Genomic_DNA"/>
</dbReference>
<keyword evidence="2" id="KW-1185">Reference proteome</keyword>
<protein>
    <submittedName>
        <fullName evidence="1">Uncharacterized protein</fullName>
    </submittedName>
</protein>
<evidence type="ECO:0000313" key="1">
    <source>
        <dbReference type="EMBL" id="GFY91107.1"/>
    </source>
</evidence>
<dbReference type="OrthoDB" id="1746033at2759"/>
<sequence>MILEIGEGFLALNTAKDIWLTIYEIYSRRAQVYDLQRSIDRLDHAELTSLQYYFTLTTLWQRLDHLTDYILIVLLILLYSKKFIDRQQVFKFLAVLRDEYDQVWYRILNIDPVPSLREVFVIIQNEESFQGVMLPPIPFERSSLVSVAQFERRTLPTHRDSGSSVEDEVVVVAILVLIISTVVEPPPSGFKFRALSTSKIELIRNMMSRLDMFSGASSSFAYSGASDHMTGQSNLFSSYIPYTGLTKLK</sequence>
<accession>A0A7J0EZQ1</accession>
<evidence type="ECO:0000313" key="2">
    <source>
        <dbReference type="Proteomes" id="UP000585474"/>
    </source>
</evidence>
<comment type="caution">
    <text evidence="1">The sequence shown here is derived from an EMBL/GenBank/DDBJ whole genome shotgun (WGS) entry which is preliminary data.</text>
</comment>
<proteinExistence type="predicted"/>
<dbReference type="Proteomes" id="UP000585474">
    <property type="component" value="Unassembled WGS sequence"/>
</dbReference>
<gene>
    <name evidence="1" type="ORF">Acr_07g0013030</name>
</gene>
<dbReference type="AlphaFoldDB" id="A0A7J0EZQ1"/>
<dbReference type="PANTHER" id="PTHR34222:SF79">
    <property type="entry name" value="RETROVIRUS-RELATED POL POLYPROTEIN FROM TRANSPOSON TNT 1-94"/>
    <property type="match status" value="1"/>
</dbReference>
<reference evidence="1 2" key="1">
    <citation type="submission" date="2019-07" db="EMBL/GenBank/DDBJ databases">
        <title>De Novo Assembly of kiwifruit Actinidia rufa.</title>
        <authorList>
            <person name="Sugita-Konishi S."/>
            <person name="Sato K."/>
            <person name="Mori E."/>
            <person name="Abe Y."/>
            <person name="Kisaki G."/>
            <person name="Hamano K."/>
            <person name="Suezawa K."/>
            <person name="Otani M."/>
            <person name="Fukuda T."/>
            <person name="Manabe T."/>
            <person name="Gomi K."/>
            <person name="Tabuchi M."/>
            <person name="Akimitsu K."/>
            <person name="Kataoka I."/>
        </authorList>
    </citation>
    <scope>NUCLEOTIDE SEQUENCE [LARGE SCALE GENOMIC DNA]</scope>
    <source>
        <strain evidence="2">cv. Fuchu</strain>
    </source>
</reference>
<name>A0A7J0EZQ1_9ERIC</name>